<dbReference type="Pfam" id="PF17409">
    <property type="entry name" value="MoaF_C"/>
    <property type="match status" value="1"/>
</dbReference>
<dbReference type="Pfam" id="PF10703">
    <property type="entry name" value="MoaF"/>
    <property type="match status" value="1"/>
</dbReference>
<proteinExistence type="predicted"/>
<evidence type="ECO:0000259" key="1">
    <source>
        <dbReference type="Pfam" id="PF10703"/>
    </source>
</evidence>
<accession>A0ABV8ZST1</accession>
<dbReference type="InterPro" id="IPR024724">
    <property type="entry name" value="MoaF_N"/>
</dbReference>
<comment type="caution">
    <text evidence="3">The sequence shown here is derived from an EMBL/GenBank/DDBJ whole genome shotgun (WGS) entry which is preliminary data.</text>
</comment>
<dbReference type="EMBL" id="JBHSEK010000007">
    <property type="protein sequence ID" value="MFC4490390.1"/>
    <property type="molecule type" value="Genomic_DNA"/>
</dbReference>
<dbReference type="InterPro" id="IPR035348">
    <property type="entry name" value="MoaF_C"/>
</dbReference>
<dbReference type="InterPro" id="IPR012674">
    <property type="entry name" value="Calycin"/>
</dbReference>
<sequence>MQDILPSFIQVGELADGFAPDSLAPPHSKELDGNNLLLCFDDNSAADCRFDSEGRAHVDIVRPGLASALAEVDGYHASNSLRPGVFFIDFRHGGDARLSLSLALDLGRQCCTLVSGSLPDAADVRLSAFERAERELEQSGVAVSFAHGAINRPATEAPPPGCGELVGMRNRYRYSPTECYEHIYLNDHFYAWHCLEGVEQGLADVDRCHGFQLAQGLYLFVWREKIIPTLGVLLIDLERMQTDGKIFGYQGRDFGASRSFRVGARASVVNVVPAQPAASAASRE</sequence>
<feature type="domain" description="MoaF C-terminal" evidence="2">
    <location>
        <begin position="164"/>
        <end position="270"/>
    </location>
</feature>
<dbReference type="Gene3D" id="2.40.128.20">
    <property type="match status" value="1"/>
</dbReference>
<gene>
    <name evidence="3" type="ORF">ACFO0R_12230</name>
</gene>
<evidence type="ECO:0000313" key="4">
    <source>
        <dbReference type="Proteomes" id="UP001595999"/>
    </source>
</evidence>
<dbReference type="Proteomes" id="UP001595999">
    <property type="component" value="Unassembled WGS sequence"/>
</dbReference>
<evidence type="ECO:0000259" key="2">
    <source>
        <dbReference type="Pfam" id="PF17409"/>
    </source>
</evidence>
<protein>
    <submittedName>
        <fullName evidence="3">MoaF C-terminal domain-containing protein</fullName>
    </submittedName>
</protein>
<name>A0ABV8ZST1_9NEIS</name>
<evidence type="ECO:0000313" key="3">
    <source>
        <dbReference type="EMBL" id="MFC4490390.1"/>
    </source>
</evidence>
<dbReference type="RefSeq" id="WP_231463513.1">
    <property type="nucleotide sequence ID" value="NZ_JAJOHW010000101.1"/>
</dbReference>
<reference evidence="4" key="1">
    <citation type="journal article" date="2019" name="Int. J. Syst. Evol. Microbiol.">
        <title>The Global Catalogue of Microorganisms (GCM) 10K type strain sequencing project: providing services to taxonomists for standard genome sequencing and annotation.</title>
        <authorList>
            <consortium name="The Broad Institute Genomics Platform"/>
            <consortium name="The Broad Institute Genome Sequencing Center for Infectious Disease"/>
            <person name="Wu L."/>
            <person name="Ma J."/>
        </authorList>
    </citation>
    <scope>NUCLEOTIDE SEQUENCE [LARGE SCALE GENOMIC DNA]</scope>
    <source>
        <strain evidence="4">CGMCC 4.7608</strain>
    </source>
</reference>
<organism evidence="3 4">
    <name type="scientific">Chromobacterium aquaticum</name>
    <dbReference type="NCBI Taxonomy" id="467180"/>
    <lineage>
        <taxon>Bacteria</taxon>
        <taxon>Pseudomonadati</taxon>
        <taxon>Pseudomonadota</taxon>
        <taxon>Betaproteobacteria</taxon>
        <taxon>Neisseriales</taxon>
        <taxon>Chromobacteriaceae</taxon>
        <taxon>Chromobacterium</taxon>
    </lineage>
</organism>
<feature type="domain" description="Molybdenum cofactor biosynthesis protein F N-terminal" evidence="1">
    <location>
        <begin position="7"/>
        <end position="120"/>
    </location>
</feature>
<keyword evidence="4" id="KW-1185">Reference proteome</keyword>